<sequence length="281" mass="29813">MGFSMKPYTTLYRHWIAVSGVGAAEIAVLSGLYARAGADGVCADLVQDELAAELGKSRPWLSAVLTKLQAPEMALVEARRKRGFRGMVYALAGAADSCGQRGDVTGQPADGLLESENPLASQNSSSRRAGGAGERIRINGTSFAEPLASDWQPTADDLAWAAETRPDVDPAAVTGKFVGWCRKANARNGYSPADPSTAWRRWVARELVAPSEAPTDPQGAPAVRQSTATRRPTNRSDQNDRRPASLPQQPGHGLASCNAARNAARNADVLAALRDRLARPA</sequence>
<evidence type="ECO:0000313" key="3">
    <source>
        <dbReference type="Proteomes" id="UP000781958"/>
    </source>
</evidence>
<reference evidence="2 3" key="1">
    <citation type="submission" date="2021-03" db="EMBL/GenBank/DDBJ databases">
        <title>Genomic Encyclopedia of Type Strains, Phase III (KMG-III): the genomes of soil and plant-associated and newly described type strains.</title>
        <authorList>
            <person name="Whitman W."/>
        </authorList>
    </citation>
    <scope>NUCLEOTIDE SEQUENCE [LARGE SCALE GENOMIC DNA]</scope>
    <source>
        <strain evidence="2 3">IMMIB AFH-6</strain>
    </source>
</reference>
<keyword evidence="3" id="KW-1185">Reference proteome</keyword>
<evidence type="ECO:0000256" key="1">
    <source>
        <dbReference type="SAM" id="MobiDB-lite"/>
    </source>
</evidence>
<dbReference type="EMBL" id="JAGINP010000026">
    <property type="protein sequence ID" value="MBP2295978.1"/>
    <property type="molecule type" value="Genomic_DNA"/>
</dbReference>
<accession>A0ABS4STW5</accession>
<organism evidence="2 3">
    <name type="scientific">Azospirillum rugosum</name>
    <dbReference type="NCBI Taxonomy" id="416170"/>
    <lineage>
        <taxon>Bacteria</taxon>
        <taxon>Pseudomonadati</taxon>
        <taxon>Pseudomonadota</taxon>
        <taxon>Alphaproteobacteria</taxon>
        <taxon>Rhodospirillales</taxon>
        <taxon>Azospirillaceae</taxon>
        <taxon>Azospirillum</taxon>
    </lineage>
</organism>
<comment type="caution">
    <text evidence="2">The sequence shown here is derived from an EMBL/GenBank/DDBJ whole genome shotgun (WGS) entry which is preliminary data.</text>
</comment>
<dbReference type="RefSeq" id="WP_246500995.1">
    <property type="nucleotide sequence ID" value="NZ_JAGINP010000026.1"/>
</dbReference>
<dbReference type="Proteomes" id="UP000781958">
    <property type="component" value="Unassembled WGS sequence"/>
</dbReference>
<gene>
    <name evidence="2" type="ORF">J2851_005793</name>
</gene>
<proteinExistence type="predicted"/>
<protein>
    <recommendedName>
        <fullName evidence="4">Helix-turn-helix domain-containing protein</fullName>
    </recommendedName>
</protein>
<feature type="region of interest" description="Disordered" evidence="1">
    <location>
        <begin position="99"/>
        <end position="133"/>
    </location>
</feature>
<evidence type="ECO:0000313" key="2">
    <source>
        <dbReference type="EMBL" id="MBP2295978.1"/>
    </source>
</evidence>
<evidence type="ECO:0008006" key="4">
    <source>
        <dbReference type="Google" id="ProtNLM"/>
    </source>
</evidence>
<feature type="region of interest" description="Disordered" evidence="1">
    <location>
        <begin position="209"/>
        <end position="259"/>
    </location>
</feature>
<name>A0ABS4STW5_9PROT</name>